<comment type="similarity">
    <text evidence="1">Belongs to the TPP enzyme family.</text>
</comment>
<accession>A0A382NZF1</accession>
<protein>
    <recommendedName>
        <fullName evidence="2">Thiamine pyrophosphate enzyme N-terminal TPP-binding domain-containing protein</fullName>
    </recommendedName>
</protein>
<dbReference type="CDD" id="cd07035">
    <property type="entry name" value="TPP_PYR_POX_like"/>
    <property type="match status" value="1"/>
</dbReference>
<name>A0A382NZF1_9ZZZZ</name>
<dbReference type="AlphaFoldDB" id="A0A382NZF1"/>
<dbReference type="GO" id="GO:0030976">
    <property type="term" value="F:thiamine pyrophosphate binding"/>
    <property type="evidence" value="ECO:0007669"/>
    <property type="project" value="InterPro"/>
</dbReference>
<dbReference type="InterPro" id="IPR029061">
    <property type="entry name" value="THDP-binding"/>
</dbReference>
<dbReference type="Pfam" id="PF02776">
    <property type="entry name" value="TPP_enzyme_N"/>
    <property type="match status" value="1"/>
</dbReference>
<dbReference type="EMBL" id="UINC01103776">
    <property type="protein sequence ID" value="SVC66426.1"/>
    <property type="molecule type" value="Genomic_DNA"/>
</dbReference>
<evidence type="ECO:0000256" key="1">
    <source>
        <dbReference type="ARBA" id="ARBA00007812"/>
    </source>
</evidence>
<dbReference type="Gene3D" id="3.40.50.970">
    <property type="match status" value="1"/>
</dbReference>
<dbReference type="InterPro" id="IPR012001">
    <property type="entry name" value="Thiamin_PyroP_enz_TPP-bd_dom"/>
</dbReference>
<dbReference type="GO" id="GO:0009097">
    <property type="term" value="P:isoleucine biosynthetic process"/>
    <property type="evidence" value="ECO:0007669"/>
    <property type="project" value="TreeGrafter"/>
</dbReference>
<dbReference type="GO" id="GO:0009099">
    <property type="term" value="P:L-valine biosynthetic process"/>
    <property type="evidence" value="ECO:0007669"/>
    <property type="project" value="TreeGrafter"/>
</dbReference>
<feature type="domain" description="Thiamine pyrophosphate enzyme N-terminal TPP-binding" evidence="2">
    <location>
        <begin position="34"/>
        <end position="117"/>
    </location>
</feature>
<dbReference type="SUPFAM" id="SSF52518">
    <property type="entry name" value="Thiamin diphosphate-binding fold (THDP-binding)"/>
    <property type="match status" value="1"/>
</dbReference>
<sequence length="118" mass="12654">MRTIRLTMTQALLRFLDAQYIELDGTEHKFVHGVMGIFGHGNVTGLGEALEYGDSSLRFIQGYNEQGLVHAATAFAKQKNRLGIYACTSSIGPGATNMITGAATATVNRIPVLLLPGD</sequence>
<organism evidence="3">
    <name type="scientific">marine metagenome</name>
    <dbReference type="NCBI Taxonomy" id="408172"/>
    <lineage>
        <taxon>unclassified sequences</taxon>
        <taxon>metagenomes</taxon>
        <taxon>ecological metagenomes</taxon>
    </lineage>
</organism>
<dbReference type="PANTHER" id="PTHR18968">
    <property type="entry name" value="THIAMINE PYROPHOSPHATE ENZYMES"/>
    <property type="match status" value="1"/>
</dbReference>
<gene>
    <name evidence="3" type="ORF">METZ01_LOCUS319280</name>
</gene>
<dbReference type="PANTHER" id="PTHR18968:SF9">
    <property type="entry name" value="3D-(3,5_4)-TRIHYDROXYCYCLOHEXANE-1,2-DIONE HYDROLASE"/>
    <property type="match status" value="1"/>
</dbReference>
<dbReference type="GO" id="GO:0005948">
    <property type="term" value="C:acetolactate synthase complex"/>
    <property type="evidence" value="ECO:0007669"/>
    <property type="project" value="TreeGrafter"/>
</dbReference>
<evidence type="ECO:0000313" key="3">
    <source>
        <dbReference type="EMBL" id="SVC66426.1"/>
    </source>
</evidence>
<dbReference type="InterPro" id="IPR045229">
    <property type="entry name" value="TPP_enz"/>
</dbReference>
<feature type="non-terminal residue" evidence="3">
    <location>
        <position position="118"/>
    </location>
</feature>
<dbReference type="GO" id="GO:0050660">
    <property type="term" value="F:flavin adenine dinucleotide binding"/>
    <property type="evidence" value="ECO:0007669"/>
    <property type="project" value="TreeGrafter"/>
</dbReference>
<dbReference type="GO" id="GO:0003984">
    <property type="term" value="F:acetolactate synthase activity"/>
    <property type="evidence" value="ECO:0007669"/>
    <property type="project" value="TreeGrafter"/>
</dbReference>
<reference evidence="3" key="1">
    <citation type="submission" date="2018-05" db="EMBL/GenBank/DDBJ databases">
        <authorList>
            <person name="Lanie J.A."/>
            <person name="Ng W.-L."/>
            <person name="Kazmierczak K.M."/>
            <person name="Andrzejewski T.M."/>
            <person name="Davidsen T.M."/>
            <person name="Wayne K.J."/>
            <person name="Tettelin H."/>
            <person name="Glass J.I."/>
            <person name="Rusch D."/>
            <person name="Podicherti R."/>
            <person name="Tsui H.-C.T."/>
            <person name="Winkler M.E."/>
        </authorList>
    </citation>
    <scope>NUCLEOTIDE SEQUENCE</scope>
</reference>
<evidence type="ECO:0000259" key="2">
    <source>
        <dbReference type="Pfam" id="PF02776"/>
    </source>
</evidence>
<proteinExistence type="inferred from homology"/>